<keyword evidence="1 4" id="KW-0547">Nucleotide-binding</keyword>
<sequence>MSIKSDAWIKRMAVEHQMIAPFEEGQVRNGVISYGLSSYGYDIRVANEFKIFTNVNTTIVDPKNFDERSFVDFKGDVCIVPPNSFALARTVEYFRIPRNVMTVCLGKSSYARCGIILNVTPFEPEWEGFATLEISNTTPLPARIYANEGIAQVLFFESDEPCLVSYADKKGKYQAQHDITLPRI</sequence>
<dbReference type="GO" id="GO:0000166">
    <property type="term" value="F:nucleotide binding"/>
    <property type="evidence" value="ECO:0007669"/>
    <property type="project" value="UniProtKB-KW"/>
</dbReference>
<dbReference type="GO" id="GO:0006226">
    <property type="term" value="P:dUMP biosynthetic process"/>
    <property type="evidence" value="ECO:0007669"/>
    <property type="project" value="UniProtKB-UniPathway"/>
</dbReference>
<dbReference type="EC" id="3.5.4.13" evidence="4"/>
<comment type="pathway">
    <text evidence="4">Pyrimidine metabolism; dUMP biosynthesis; dUMP from dCTP (dUTP route): step 1/2.</text>
</comment>
<dbReference type="NCBIfam" id="TIGR02274">
    <property type="entry name" value="dCTP_deam"/>
    <property type="match status" value="1"/>
</dbReference>
<dbReference type="HAMAP" id="MF_00146">
    <property type="entry name" value="dCTP_deaminase"/>
    <property type="match status" value="1"/>
</dbReference>
<keyword evidence="2 4" id="KW-0378">Hydrolase</keyword>
<comment type="similarity">
    <text evidence="4">Belongs to the dCTP deaminase family.</text>
</comment>
<comment type="caution">
    <text evidence="4">Lacks conserved residue(s) required for the propagation of feature annotation.</text>
</comment>
<proteinExistence type="inferred from homology"/>
<dbReference type="STRING" id="671143.DAMO_1182"/>
<dbReference type="InterPro" id="IPR033704">
    <property type="entry name" value="dUTPase_trimeric"/>
</dbReference>
<feature type="active site" description="Proton donor/acceptor" evidence="4">
    <location>
        <position position="133"/>
    </location>
</feature>
<dbReference type="InterPro" id="IPR011962">
    <property type="entry name" value="dCTP_deaminase"/>
</dbReference>
<keyword evidence="3 4" id="KW-0546">Nucleotide metabolism</keyword>
<feature type="binding site" evidence="4">
    <location>
        <position position="176"/>
    </location>
    <ligand>
        <name>dCTP</name>
        <dbReference type="ChEBI" id="CHEBI:61481"/>
    </ligand>
</feature>
<dbReference type="Proteomes" id="UP000006898">
    <property type="component" value="Chromosome"/>
</dbReference>
<dbReference type="Pfam" id="PF22769">
    <property type="entry name" value="DCD"/>
    <property type="match status" value="1"/>
</dbReference>
<dbReference type="AlphaFoldDB" id="D5MER3"/>
<dbReference type="GO" id="GO:0006229">
    <property type="term" value="P:dUTP biosynthetic process"/>
    <property type="evidence" value="ECO:0007669"/>
    <property type="project" value="UniProtKB-UniRule"/>
</dbReference>
<feature type="binding site" evidence="4">
    <location>
        <position position="152"/>
    </location>
    <ligand>
        <name>dCTP</name>
        <dbReference type="ChEBI" id="CHEBI:61481"/>
    </ligand>
</feature>
<dbReference type="UniPathway" id="UPA00610">
    <property type="reaction ID" value="UER00665"/>
</dbReference>
<dbReference type="GO" id="GO:0008829">
    <property type="term" value="F:dCTP deaminase activity"/>
    <property type="evidence" value="ECO:0007669"/>
    <property type="project" value="UniProtKB-UniRule"/>
</dbReference>
<comment type="function">
    <text evidence="4">Catalyzes the deamination of dCTP to dUTP.</text>
</comment>
<feature type="binding site" evidence="4">
    <location>
        <begin position="107"/>
        <end position="112"/>
    </location>
    <ligand>
        <name>dCTP</name>
        <dbReference type="ChEBI" id="CHEBI:61481"/>
    </ligand>
</feature>
<dbReference type="HOGENOM" id="CLU_087476_4_0_0"/>
<dbReference type="CDD" id="cd07557">
    <property type="entry name" value="trimeric_dUTPase"/>
    <property type="match status" value="1"/>
</dbReference>
<dbReference type="InterPro" id="IPR036157">
    <property type="entry name" value="dUTPase-like_sf"/>
</dbReference>
<evidence type="ECO:0000256" key="3">
    <source>
        <dbReference type="ARBA" id="ARBA00023080"/>
    </source>
</evidence>
<feature type="binding site" evidence="4">
    <location>
        <position position="172"/>
    </location>
    <ligand>
        <name>dCTP</name>
        <dbReference type="ChEBI" id="CHEBI:61481"/>
    </ligand>
</feature>
<dbReference type="EMBL" id="FP565575">
    <property type="protein sequence ID" value="CBE68242.1"/>
    <property type="molecule type" value="Genomic_DNA"/>
</dbReference>
<accession>D5MER3</accession>
<name>D5MER3_METO1</name>
<evidence type="ECO:0000313" key="5">
    <source>
        <dbReference type="EMBL" id="CBE68242.1"/>
    </source>
</evidence>
<reference evidence="5 6" key="1">
    <citation type="journal article" date="2010" name="Nature">
        <title>Nitrite-driven anaerobic methane oxidation by oxygenic bacteria.</title>
        <authorList>
            <person name="Ettwig K.F."/>
            <person name="Butler M.K."/>
            <person name="Le Paslier D."/>
            <person name="Pelletier E."/>
            <person name="Mangenot S."/>
            <person name="Kuypers M.M.M."/>
            <person name="Schreiber F."/>
            <person name="Dutilh B.E."/>
            <person name="Zedelius J."/>
            <person name="de Beer D."/>
            <person name="Gloerich J."/>
            <person name="Wessels H.J.C.T."/>
            <person name="van Allen T."/>
            <person name="Luesken F."/>
            <person name="Wu M."/>
            <person name="van de Pas-Schoonen K.T."/>
            <person name="Op den Camp H.J.M."/>
            <person name="Janssen-Megens E.M."/>
            <person name="Francoijs K-J."/>
            <person name="Stunnenberg H."/>
            <person name="Weissenbach J."/>
            <person name="Jetten M.S.M."/>
            <person name="Strous M."/>
        </authorList>
    </citation>
    <scope>NUCLEOTIDE SEQUENCE [LARGE SCALE GENOMIC DNA]</scope>
</reference>
<evidence type="ECO:0000256" key="4">
    <source>
        <dbReference type="HAMAP-Rule" id="MF_00146"/>
    </source>
</evidence>
<evidence type="ECO:0000313" key="6">
    <source>
        <dbReference type="Proteomes" id="UP000006898"/>
    </source>
</evidence>
<dbReference type="PANTHER" id="PTHR42680:SF3">
    <property type="entry name" value="DCTP DEAMINASE"/>
    <property type="match status" value="1"/>
</dbReference>
<dbReference type="SUPFAM" id="SSF51283">
    <property type="entry name" value="dUTPase-like"/>
    <property type="match status" value="1"/>
</dbReference>
<dbReference type="KEGG" id="mox:DAMO_1182"/>
<dbReference type="FunFam" id="2.70.40.10:FF:000001">
    <property type="entry name" value="dCTP deaminase"/>
    <property type="match status" value="1"/>
</dbReference>
<feature type="binding site" evidence="4">
    <location>
        <begin position="131"/>
        <end position="133"/>
    </location>
    <ligand>
        <name>dCTP</name>
        <dbReference type="ChEBI" id="CHEBI:61481"/>
    </ligand>
</feature>
<dbReference type="Gene3D" id="2.70.40.10">
    <property type="match status" value="1"/>
</dbReference>
<feature type="binding site" evidence="4">
    <location>
        <position position="166"/>
    </location>
    <ligand>
        <name>dCTP</name>
        <dbReference type="ChEBI" id="CHEBI:61481"/>
    </ligand>
</feature>
<organism evidence="5 6">
    <name type="scientific">Methylomirabilis oxygeniifera</name>
    <dbReference type="NCBI Taxonomy" id="671143"/>
    <lineage>
        <taxon>Bacteria</taxon>
        <taxon>Candidatus Methylomirabilota</taxon>
        <taxon>Candidatus Methylomirabilia</taxon>
        <taxon>Candidatus Methylomirabilales</taxon>
        <taxon>Candidatus Methylomirabilaceae</taxon>
        <taxon>Candidatus Methylomirabilis</taxon>
    </lineage>
</organism>
<evidence type="ECO:0000256" key="1">
    <source>
        <dbReference type="ARBA" id="ARBA00022741"/>
    </source>
</evidence>
<dbReference type="GO" id="GO:0015949">
    <property type="term" value="P:nucleobase-containing small molecule interconversion"/>
    <property type="evidence" value="ECO:0007669"/>
    <property type="project" value="TreeGrafter"/>
</dbReference>
<comment type="subunit">
    <text evidence="4">Homotrimer.</text>
</comment>
<gene>
    <name evidence="4 5" type="primary">dcd</name>
    <name evidence="5" type="ORF">DAMO_1182</name>
</gene>
<protein>
    <recommendedName>
        <fullName evidence="4">dCTP deaminase</fullName>
        <ecNumber evidence="4">3.5.4.13</ecNumber>
    </recommendedName>
    <alternativeName>
        <fullName evidence="4">Deoxycytidine triphosphate deaminase</fullName>
    </alternativeName>
</protein>
<dbReference type="eggNOG" id="COG0717">
    <property type="taxonomic scope" value="Bacteria"/>
</dbReference>
<dbReference type="PANTHER" id="PTHR42680">
    <property type="entry name" value="DCTP DEAMINASE"/>
    <property type="match status" value="1"/>
</dbReference>
<dbReference type="PATRIC" id="fig|671143.5.peg.1036"/>
<comment type="catalytic activity">
    <reaction evidence="4">
        <text>dCTP + H2O + H(+) = dUTP + NH4(+)</text>
        <dbReference type="Rhea" id="RHEA:22680"/>
        <dbReference type="ChEBI" id="CHEBI:15377"/>
        <dbReference type="ChEBI" id="CHEBI:15378"/>
        <dbReference type="ChEBI" id="CHEBI:28938"/>
        <dbReference type="ChEBI" id="CHEBI:61481"/>
        <dbReference type="ChEBI" id="CHEBI:61555"/>
        <dbReference type="EC" id="3.5.4.13"/>
    </reaction>
</comment>
<evidence type="ECO:0000256" key="2">
    <source>
        <dbReference type="ARBA" id="ARBA00022801"/>
    </source>
</evidence>